<evidence type="ECO:0000256" key="8">
    <source>
        <dbReference type="ARBA" id="ARBA00048988"/>
    </source>
</evidence>
<evidence type="ECO:0000256" key="4">
    <source>
        <dbReference type="ARBA" id="ARBA00022840"/>
    </source>
</evidence>
<dbReference type="InterPro" id="IPR000212">
    <property type="entry name" value="DNA_helicase_UvrD/REP"/>
</dbReference>
<dbReference type="SUPFAM" id="SSF52540">
    <property type="entry name" value="P-loop containing nucleoside triphosphate hydrolases"/>
    <property type="match status" value="1"/>
</dbReference>
<dbReference type="InterPro" id="IPR014017">
    <property type="entry name" value="DNA_helicase_UvrD-like_C"/>
</dbReference>
<evidence type="ECO:0000256" key="2">
    <source>
        <dbReference type="ARBA" id="ARBA00022801"/>
    </source>
</evidence>
<dbReference type="AlphaFoldDB" id="A0A379UMT7"/>
<accession>A0A379UMT7</accession>
<name>A0A379UMT7_SALET</name>
<evidence type="ECO:0000259" key="10">
    <source>
        <dbReference type="PROSITE" id="PS51198"/>
    </source>
</evidence>
<dbReference type="GO" id="GO:0000725">
    <property type="term" value="P:recombinational repair"/>
    <property type="evidence" value="ECO:0007669"/>
    <property type="project" value="TreeGrafter"/>
</dbReference>
<dbReference type="Proteomes" id="UP000255534">
    <property type="component" value="Unassembled WGS sequence"/>
</dbReference>
<keyword evidence="2 9" id="KW-0378">Hydrolase</keyword>
<dbReference type="PANTHER" id="PTHR11070:SF63">
    <property type="entry name" value="DNA HELICASE IV"/>
    <property type="match status" value="1"/>
</dbReference>
<keyword evidence="1 9" id="KW-0547">Nucleotide-binding</keyword>
<evidence type="ECO:0000256" key="3">
    <source>
        <dbReference type="ARBA" id="ARBA00022806"/>
    </source>
</evidence>
<proteinExistence type="predicted"/>
<evidence type="ECO:0000256" key="7">
    <source>
        <dbReference type="ARBA" id="ARBA00034808"/>
    </source>
</evidence>
<dbReference type="Gene3D" id="3.40.50.300">
    <property type="entry name" value="P-loop containing nucleotide triphosphate hydrolases"/>
    <property type="match status" value="2"/>
</dbReference>
<comment type="catalytic activity">
    <reaction evidence="8">
        <text>ATP + H2O = ADP + phosphate + H(+)</text>
        <dbReference type="Rhea" id="RHEA:13065"/>
        <dbReference type="ChEBI" id="CHEBI:15377"/>
        <dbReference type="ChEBI" id="CHEBI:15378"/>
        <dbReference type="ChEBI" id="CHEBI:30616"/>
        <dbReference type="ChEBI" id="CHEBI:43474"/>
        <dbReference type="ChEBI" id="CHEBI:456216"/>
        <dbReference type="EC" id="5.6.2.4"/>
    </reaction>
</comment>
<dbReference type="GO" id="GO:0043138">
    <property type="term" value="F:3'-5' DNA helicase activity"/>
    <property type="evidence" value="ECO:0007669"/>
    <property type="project" value="UniProtKB-EC"/>
</dbReference>
<dbReference type="InterPro" id="IPR014016">
    <property type="entry name" value="UvrD-like_ATP-bd"/>
</dbReference>
<dbReference type="FunFam" id="3.40.50.300:FF:000975">
    <property type="entry name" value="DNA helicase"/>
    <property type="match status" value="1"/>
</dbReference>
<evidence type="ECO:0000256" key="9">
    <source>
        <dbReference type="PROSITE-ProRule" id="PRU00560"/>
    </source>
</evidence>
<evidence type="ECO:0000313" key="11">
    <source>
        <dbReference type="EMBL" id="SUG69580.1"/>
    </source>
</evidence>
<dbReference type="InterPro" id="IPR027417">
    <property type="entry name" value="P-loop_NTPase"/>
</dbReference>
<dbReference type="EMBL" id="UGXK01000001">
    <property type="protein sequence ID" value="SUG69580.1"/>
    <property type="molecule type" value="Genomic_DNA"/>
</dbReference>
<evidence type="ECO:0000256" key="1">
    <source>
        <dbReference type="ARBA" id="ARBA00022741"/>
    </source>
</evidence>
<dbReference type="GO" id="GO:0005524">
    <property type="term" value="F:ATP binding"/>
    <property type="evidence" value="ECO:0007669"/>
    <property type="project" value="UniProtKB-UniRule"/>
</dbReference>
<dbReference type="NCBIfam" id="NF008276">
    <property type="entry name" value="PRK11054.1"/>
    <property type="match status" value="1"/>
</dbReference>
<dbReference type="EC" id="5.6.2.4" evidence="7"/>
<comment type="caution">
    <text evidence="9">Lacks conserved residue(s) required for the propagation of feature annotation.</text>
</comment>
<keyword evidence="4 9" id="KW-0067">ATP-binding</keyword>
<keyword evidence="5" id="KW-0413">Isomerase</keyword>
<dbReference type="GO" id="GO:0005829">
    <property type="term" value="C:cytosol"/>
    <property type="evidence" value="ECO:0007669"/>
    <property type="project" value="TreeGrafter"/>
</dbReference>
<dbReference type="GO" id="GO:0016887">
    <property type="term" value="F:ATP hydrolysis activity"/>
    <property type="evidence" value="ECO:0007669"/>
    <property type="project" value="RHEA"/>
</dbReference>
<sequence length="322" mass="36362">MRMHGGAQAEMIAGAPEECRELFGKRIKLMAPLLKAWKSALKAENAVDFSGLIHQAMVILEKGRFISPWKHILVDEFQDISPQRAALLEALRKQNSQTTLFAVGDDWQAIYRFSGAQLSLTTAFHQTFGEGEHCHLDTTYRFNSRIGDIANRFVQQNPHQLKKPLNSLTPGDKKAVTLLDESQLDALLDKLSGYAKEDERILVLARYHHLKPASLQKAATRWPKLQIDFMTIHASKGQQADYVILVGLQEGNDGFPAPARESIMESALLPQVEDFPDAEERRLLYVALTRARARVWLLFNKDNPSRFVEALKQLDVPVARKP</sequence>
<feature type="domain" description="UvrD-like helicase ATP-binding" evidence="10">
    <location>
        <begin position="1"/>
        <end position="143"/>
    </location>
</feature>
<evidence type="ECO:0000256" key="5">
    <source>
        <dbReference type="ARBA" id="ARBA00023235"/>
    </source>
</evidence>
<dbReference type="CDD" id="cd18807">
    <property type="entry name" value="SF1_C_UvrD"/>
    <property type="match status" value="1"/>
</dbReference>
<comment type="catalytic activity">
    <reaction evidence="6">
        <text>Couples ATP hydrolysis with the unwinding of duplex DNA by translocating in the 3'-5' direction.</text>
        <dbReference type="EC" id="5.6.2.4"/>
    </reaction>
</comment>
<gene>
    <name evidence="11" type="primary">helD_3</name>
    <name evidence="11" type="ORF">NCTC5798_00654</name>
</gene>
<dbReference type="PROSITE" id="PS51198">
    <property type="entry name" value="UVRD_HELICASE_ATP_BIND"/>
    <property type="match status" value="1"/>
</dbReference>
<dbReference type="Pfam" id="PF00580">
    <property type="entry name" value="UvrD-helicase"/>
    <property type="match status" value="1"/>
</dbReference>
<reference evidence="11 12" key="1">
    <citation type="submission" date="2018-06" db="EMBL/GenBank/DDBJ databases">
        <authorList>
            <consortium name="Pathogen Informatics"/>
            <person name="Doyle S."/>
        </authorList>
    </citation>
    <scope>NUCLEOTIDE SEQUENCE [LARGE SCALE GENOMIC DNA]</scope>
    <source>
        <strain evidence="11 12">NCTC5798</strain>
    </source>
</reference>
<evidence type="ECO:0000256" key="6">
    <source>
        <dbReference type="ARBA" id="ARBA00034617"/>
    </source>
</evidence>
<protein>
    <recommendedName>
        <fullName evidence="7">DNA 3'-5' helicase</fullName>
        <ecNumber evidence="7">5.6.2.4</ecNumber>
    </recommendedName>
</protein>
<evidence type="ECO:0000313" key="12">
    <source>
        <dbReference type="Proteomes" id="UP000255534"/>
    </source>
</evidence>
<organism evidence="11 12">
    <name type="scientific">Salmonella enterica I</name>
    <dbReference type="NCBI Taxonomy" id="59201"/>
    <lineage>
        <taxon>Bacteria</taxon>
        <taxon>Pseudomonadati</taxon>
        <taxon>Pseudomonadota</taxon>
        <taxon>Gammaproteobacteria</taxon>
        <taxon>Enterobacterales</taxon>
        <taxon>Enterobacteriaceae</taxon>
        <taxon>Salmonella</taxon>
    </lineage>
</organism>
<dbReference type="GO" id="GO:0003677">
    <property type="term" value="F:DNA binding"/>
    <property type="evidence" value="ECO:0007669"/>
    <property type="project" value="InterPro"/>
</dbReference>
<keyword evidence="3 9" id="KW-0347">Helicase</keyword>
<dbReference type="PANTHER" id="PTHR11070">
    <property type="entry name" value="UVRD / RECB / PCRA DNA HELICASE FAMILY MEMBER"/>
    <property type="match status" value="1"/>
</dbReference>
<dbReference type="Pfam" id="PF13361">
    <property type="entry name" value="UvrD_C"/>
    <property type="match status" value="1"/>
</dbReference>